<reference evidence="2 3" key="1">
    <citation type="journal article" date="2007" name="Nature">
        <title>Evolution of genes and genomes on the Drosophila phylogeny.</title>
        <authorList>
            <consortium name="Drosophila 12 Genomes Consortium"/>
            <person name="Clark A.G."/>
            <person name="Eisen M.B."/>
            <person name="Smith D.R."/>
            <person name="Bergman C.M."/>
            <person name="Oliver B."/>
            <person name="Markow T.A."/>
            <person name="Kaufman T.C."/>
            <person name="Kellis M."/>
            <person name="Gelbart W."/>
            <person name="Iyer V.N."/>
            <person name="Pollard D.A."/>
            <person name="Sackton T.B."/>
            <person name="Larracuente A.M."/>
            <person name="Singh N.D."/>
            <person name="Abad J.P."/>
            <person name="Abt D.N."/>
            <person name="Adryan B."/>
            <person name="Aguade M."/>
            <person name="Akashi H."/>
            <person name="Anderson W.W."/>
            <person name="Aquadro C.F."/>
            <person name="Ardell D.H."/>
            <person name="Arguello R."/>
            <person name="Artieri C.G."/>
            <person name="Barbash D.A."/>
            <person name="Barker D."/>
            <person name="Barsanti P."/>
            <person name="Batterham P."/>
            <person name="Batzoglou S."/>
            <person name="Begun D."/>
            <person name="Bhutkar A."/>
            <person name="Blanco E."/>
            <person name="Bosak S.A."/>
            <person name="Bradley R.K."/>
            <person name="Brand A.D."/>
            <person name="Brent M.R."/>
            <person name="Brooks A.N."/>
            <person name="Brown R.H."/>
            <person name="Butlin R.K."/>
            <person name="Caggese C."/>
            <person name="Calvi B.R."/>
            <person name="Bernardo de Carvalho A."/>
            <person name="Caspi A."/>
            <person name="Castrezana S."/>
            <person name="Celniker S.E."/>
            <person name="Chang J.L."/>
            <person name="Chapple C."/>
            <person name="Chatterji S."/>
            <person name="Chinwalla A."/>
            <person name="Civetta A."/>
            <person name="Clifton S.W."/>
            <person name="Comeron J.M."/>
            <person name="Costello J.C."/>
            <person name="Coyne J.A."/>
            <person name="Daub J."/>
            <person name="David R.G."/>
            <person name="Delcher A.L."/>
            <person name="Delehaunty K."/>
            <person name="Do C.B."/>
            <person name="Ebling H."/>
            <person name="Edwards K."/>
            <person name="Eickbush T."/>
            <person name="Evans J.D."/>
            <person name="Filipski A."/>
            <person name="Findeiss S."/>
            <person name="Freyhult E."/>
            <person name="Fulton L."/>
            <person name="Fulton R."/>
            <person name="Garcia A.C."/>
            <person name="Gardiner A."/>
            <person name="Garfield D.A."/>
            <person name="Garvin B.E."/>
            <person name="Gibson G."/>
            <person name="Gilbert D."/>
            <person name="Gnerre S."/>
            <person name="Godfrey J."/>
            <person name="Good R."/>
            <person name="Gotea V."/>
            <person name="Gravely B."/>
            <person name="Greenberg A.J."/>
            <person name="Griffiths-Jones S."/>
            <person name="Gross S."/>
            <person name="Guigo R."/>
            <person name="Gustafson E.A."/>
            <person name="Haerty W."/>
            <person name="Hahn M.W."/>
            <person name="Halligan D.L."/>
            <person name="Halpern A.L."/>
            <person name="Halter G.M."/>
            <person name="Han M.V."/>
            <person name="Heger A."/>
            <person name="Hillier L."/>
            <person name="Hinrichs A.S."/>
            <person name="Holmes I."/>
            <person name="Hoskins R.A."/>
            <person name="Hubisz M.J."/>
            <person name="Hultmark D."/>
            <person name="Huntley M.A."/>
            <person name="Jaffe D.B."/>
            <person name="Jagadeeshan S."/>
            <person name="Jeck W.R."/>
            <person name="Johnson J."/>
            <person name="Jones C.D."/>
            <person name="Jordan W.C."/>
            <person name="Karpen G.H."/>
            <person name="Kataoka E."/>
            <person name="Keightley P.D."/>
            <person name="Kheradpour P."/>
            <person name="Kirkness E.F."/>
            <person name="Koerich L.B."/>
            <person name="Kristiansen K."/>
            <person name="Kudrna D."/>
            <person name="Kulathinal R.J."/>
            <person name="Kumar S."/>
            <person name="Kwok R."/>
            <person name="Lander E."/>
            <person name="Langley C.H."/>
            <person name="Lapoint R."/>
            <person name="Lazzaro B.P."/>
            <person name="Lee S.J."/>
            <person name="Levesque L."/>
            <person name="Li R."/>
            <person name="Lin C.F."/>
            <person name="Lin M.F."/>
            <person name="Lindblad-Toh K."/>
            <person name="Llopart A."/>
            <person name="Long M."/>
            <person name="Low L."/>
            <person name="Lozovsky E."/>
            <person name="Lu J."/>
            <person name="Luo M."/>
            <person name="Machado C.A."/>
            <person name="Makalowski W."/>
            <person name="Marzo M."/>
            <person name="Matsuda M."/>
            <person name="Matzkin L."/>
            <person name="McAllister B."/>
            <person name="McBride C.S."/>
            <person name="McKernan B."/>
            <person name="McKernan K."/>
            <person name="Mendez-Lago M."/>
            <person name="Minx P."/>
            <person name="Mollenhauer M.U."/>
            <person name="Montooth K."/>
            <person name="Mount S.M."/>
            <person name="Mu X."/>
            <person name="Myers E."/>
            <person name="Negre B."/>
            <person name="Newfeld S."/>
            <person name="Nielsen R."/>
            <person name="Noor M.A."/>
            <person name="O'Grady P."/>
            <person name="Pachter L."/>
            <person name="Papaceit M."/>
            <person name="Parisi M.J."/>
            <person name="Parisi M."/>
            <person name="Parts L."/>
            <person name="Pedersen J.S."/>
            <person name="Pesole G."/>
            <person name="Phillippy A.M."/>
            <person name="Ponting C.P."/>
            <person name="Pop M."/>
            <person name="Porcelli D."/>
            <person name="Powell J.R."/>
            <person name="Prohaska S."/>
            <person name="Pruitt K."/>
            <person name="Puig M."/>
            <person name="Quesneville H."/>
            <person name="Ram K.R."/>
            <person name="Rand D."/>
            <person name="Rasmussen M.D."/>
            <person name="Reed L.K."/>
            <person name="Reenan R."/>
            <person name="Reily A."/>
            <person name="Remington K.A."/>
            <person name="Rieger T.T."/>
            <person name="Ritchie M.G."/>
            <person name="Robin C."/>
            <person name="Rogers Y.H."/>
            <person name="Rohde C."/>
            <person name="Rozas J."/>
            <person name="Rubenfield M.J."/>
            <person name="Ruiz A."/>
            <person name="Russo S."/>
            <person name="Salzberg S.L."/>
            <person name="Sanchez-Gracia A."/>
            <person name="Saranga D.J."/>
            <person name="Sato H."/>
            <person name="Schaeffer S.W."/>
            <person name="Schatz M.C."/>
            <person name="Schlenke T."/>
            <person name="Schwartz R."/>
            <person name="Segarra C."/>
            <person name="Singh R.S."/>
            <person name="Sirot L."/>
            <person name="Sirota M."/>
            <person name="Sisneros N.B."/>
            <person name="Smith C.D."/>
            <person name="Smith T.F."/>
            <person name="Spieth J."/>
            <person name="Stage D.E."/>
            <person name="Stark A."/>
            <person name="Stephan W."/>
            <person name="Strausberg R.L."/>
            <person name="Strempel S."/>
            <person name="Sturgill D."/>
            <person name="Sutton G."/>
            <person name="Sutton G.G."/>
            <person name="Tao W."/>
            <person name="Teichmann S."/>
            <person name="Tobari Y.N."/>
            <person name="Tomimura Y."/>
            <person name="Tsolas J.M."/>
            <person name="Valente V.L."/>
            <person name="Venter E."/>
            <person name="Venter J.C."/>
            <person name="Vicario S."/>
            <person name="Vieira F.G."/>
            <person name="Vilella A.J."/>
            <person name="Villasante A."/>
            <person name="Walenz B."/>
            <person name="Wang J."/>
            <person name="Wasserman M."/>
            <person name="Watts T."/>
            <person name="Wilson D."/>
            <person name="Wilson R.K."/>
            <person name="Wing R.A."/>
            <person name="Wolfner M.F."/>
            <person name="Wong A."/>
            <person name="Wong G.K."/>
            <person name="Wu C.I."/>
            <person name="Wu G."/>
            <person name="Yamamoto D."/>
            <person name="Yang H.P."/>
            <person name="Yang S.P."/>
            <person name="Yorke J.A."/>
            <person name="Yoshida K."/>
            <person name="Zdobnov E."/>
            <person name="Zhang P."/>
            <person name="Zhang Y."/>
            <person name="Zimin A.V."/>
            <person name="Baldwin J."/>
            <person name="Abdouelleil A."/>
            <person name="Abdulkadir J."/>
            <person name="Abebe A."/>
            <person name="Abera B."/>
            <person name="Abreu J."/>
            <person name="Acer S.C."/>
            <person name="Aftuck L."/>
            <person name="Alexander A."/>
            <person name="An P."/>
            <person name="Anderson E."/>
            <person name="Anderson S."/>
            <person name="Arachi H."/>
            <person name="Azer M."/>
            <person name="Bachantsang P."/>
            <person name="Barry A."/>
            <person name="Bayul T."/>
            <person name="Berlin A."/>
            <person name="Bessette D."/>
            <person name="Bloom T."/>
            <person name="Blye J."/>
            <person name="Boguslavskiy L."/>
            <person name="Bonnet C."/>
            <person name="Boukhgalter B."/>
            <person name="Bourzgui I."/>
            <person name="Brown A."/>
            <person name="Cahill P."/>
            <person name="Channer S."/>
            <person name="Cheshatsang Y."/>
            <person name="Chuda L."/>
            <person name="Citroen M."/>
            <person name="Collymore A."/>
            <person name="Cooke P."/>
            <person name="Costello M."/>
            <person name="D'Aco K."/>
            <person name="Daza R."/>
            <person name="De Haan G."/>
            <person name="DeGray S."/>
            <person name="DeMaso C."/>
            <person name="Dhargay N."/>
            <person name="Dooley K."/>
            <person name="Dooley E."/>
            <person name="Doricent M."/>
            <person name="Dorje P."/>
            <person name="Dorjee K."/>
            <person name="Dupes A."/>
            <person name="Elong R."/>
            <person name="Falk J."/>
            <person name="Farina A."/>
            <person name="Faro S."/>
            <person name="Ferguson D."/>
            <person name="Fisher S."/>
            <person name="Foley C.D."/>
            <person name="Franke A."/>
            <person name="Friedrich D."/>
            <person name="Gadbois L."/>
            <person name="Gearin G."/>
            <person name="Gearin C.R."/>
            <person name="Giannoukos G."/>
            <person name="Goode T."/>
            <person name="Graham J."/>
            <person name="Grandbois E."/>
            <person name="Grewal S."/>
            <person name="Gyaltsen K."/>
            <person name="Hafez N."/>
            <person name="Hagos B."/>
            <person name="Hall J."/>
            <person name="Henson C."/>
            <person name="Hollinger A."/>
            <person name="Honan T."/>
            <person name="Huard M.D."/>
            <person name="Hughes L."/>
            <person name="Hurhula B."/>
            <person name="Husby M.E."/>
            <person name="Kamat A."/>
            <person name="Kanga B."/>
            <person name="Kashin S."/>
            <person name="Khazanovich D."/>
            <person name="Kisner P."/>
            <person name="Lance K."/>
            <person name="Lara M."/>
            <person name="Lee W."/>
            <person name="Lennon N."/>
            <person name="Letendre F."/>
            <person name="LeVine R."/>
            <person name="Lipovsky A."/>
            <person name="Liu X."/>
            <person name="Liu J."/>
            <person name="Liu S."/>
            <person name="Lokyitsang T."/>
            <person name="Lokyitsang Y."/>
            <person name="Lubonja R."/>
            <person name="Lui A."/>
            <person name="MacDonald P."/>
            <person name="Magnisalis V."/>
            <person name="Maru K."/>
            <person name="Matthews C."/>
            <person name="McCusker W."/>
            <person name="McDonough S."/>
            <person name="Mehta T."/>
            <person name="Meldrim J."/>
            <person name="Meneus L."/>
            <person name="Mihai O."/>
            <person name="Mihalev A."/>
            <person name="Mihova T."/>
            <person name="Mittelman R."/>
            <person name="Mlenga V."/>
            <person name="Montmayeur A."/>
            <person name="Mulrain L."/>
            <person name="Navidi A."/>
            <person name="Naylor J."/>
            <person name="Negash T."/>
            <person name="Nguyen T."/>
            <person name="Nguyen N."/>
            <person name="Nicol R."/>
            <person name="Norbu C."/>
            <person name="Norbu N."/>
            <person name="Novod N."/>
            <person name="O'Neill B."/>
            <person name="Osman S."/>
            <person name="Markiewicz E."/>
            <person name="Oyono O.L."/>
            <person name="Patti C."/>
            <person name="Phunkhang P."/>
            <person name="Pierre F."/>
            <person name="Priest M."/>
            <person name="Raghuraman S."/>
            <person name="Rege F."/>
            <person name="Reyes R."/>
            <person name="Rise C."/>
            <person name="Rogov P."/>
            <person name="Ross K."/>
            <person name="Ryan E."/>
            <person name="Settipalli S."/>
            <person name="Shea T."/>
            <person name="Sherpa N."/>
            <person name="Shi L."/>
            <person name="Shih D."/>
            <person name="Sparrow T."/>
            <person name="Spaulding J."/>
            <person name="Stalker J."/>
            <person name="Stange-Thomann N."/>
            <person name="Stavropoulos S."/>
            <person name="Stone C."/>
            <person name="Strader C."/>
            <person name="Tesfaye S."/>
            <person name="Thomson T."/>
            <person name="Thoulutsang Y."/>
            <person name="Thoulutsang D."/>
            <person name="Topham K."/>
            <person name="Topping I."/>
            <person name="Tsamla T."/>
            <person name="Vassiliev H."/>
            <person name="Vo A."/>
            <person name="Wangchuk T."/>
            <person name="Wangdi T."/>
            <person name="Weiand M."/>
            <person name="Wilkinson J."/>
            <person name="Wilson A."/>
            <person name="Yadav S."/>
            <person name="Young G."/>
            <person name="Yu Q."/>
            <person name="Zembek L."/>
            <person name="Zhong D."/>
            <person name="Zimmer A."/>
            <person name="Zwirko Z."/>
            <person name="Jaffe D.B."/>
            <person name="Alvarez P."/>
            <person name="Brockman W."/>
            <person name="Butler J."/>
            <person name="Chin C."/>
            <person name="Gnerre S."/>
            <person name="Grabherr M."/>
            <person name="Kleber M."/>
            <person name="Mauceli E."/>
            <person name="MacCallum I."/>
        </authorList>
    </citation>
    <scope>NUCLEOTIDE SEQUENCE [LARGE SCALE GENOMIC DNA]</scope>
    <source>
        <strain evidence="3">Rob3c / Tucson 14021-0248.25</strain>
    </source>
</reference>
<proteinExistence type="predicted"/>
<evidence type="ECO:0000313" key="3">
    <source>
        <dbReference type="Proteomes" id="UP000001292"/>
    </source>
</evidence>
<evidence type="ECO:0000256" key="1">
    <source>
        <dbReference type="SAM" id="MobiDB-lite"/>
    </source>
</evidence>
<dbReference type="AlphaFoldDB" id="B4IK95"/>
<dbReference type="Proteomes" id="UP000001292">
    <property type="component" value="Unassembled WGS sequence"/>
</dbReference>
<evidence type="ECO:0000313" key="2">
    <source>
        <dbReference type="EMBL" id="EDW51487.1"/>
    </source>
</evidence>
<organism evidence="3">
    <name type="scientific">Drosophila sechellia</name>
    <name type="common">Fruit fly</name>
    <dbReference type="NCBI Taxonomy" id="7238"/>
    <lineage>
        <taxon>Eukaryota</taxon>
        <taxon>Metazoa</taxon>
        <taxon>Ecdysozoa</taxon>
        <taxon>Arthropoda</taxon>
        <taxon>Hexapoda</taxon>
        <taxon>Insecta</taxon>
        <taxon>Pterygota</taxon>
        <taxon>Neoptera</taxon>
        <taxon>Endopterygota</taxon>
        <taxon>Diptera</taxon>
        <taxon>Brachycera</taxon>
        <taxon>Muscomorpha</taxon>
        <taxon>Ephydroidea</taxon>
        <taxon>Drosophilidae</taxon>
        <taxon>Drosophila</taxon>
        <taxon>Sophophora</taxon>
    </lineage>
</organism>
<keyword evidence="3" id="KW-1185">Reference proteome</keyword>
<dbReference type="EMBL" id="CH480852">
    <property type="protein sequence ID" value="EDW51487.1"/>
    <property type="molecule type" value="Genomic_DNA"/>
</dbReference>
<dbReference type="HOGENOM" id="CLU_2657127_0_0_1"/>
<protein>
    <submittedName>
        <fullName evidence="2">GM22542</fullName>
    </submittedName>
</protein>
<gene>
    <name evidence="2" type="primary">Dsec\GM22542</name>
    <name evidence="2" type="ORF">Dsec_GM22542</name>
</gene>
<feature type="region of interest" description="Disordered" evidence="1">
    <location>
        <begin position="53"/>
        <end position="76"/>
    </location>
</feature>
<accession>B4IK95</accession>
<sequence length="76" mass="8688">MEKKRMRKELLRGHRAILRFSSSTEGVVILDARVHGPTGRGKCVLCHQMTHDAAGKTQTQTQNRKPKTWSEFPKTE</sequence>
<name>B4IK95_DROSE</name>